<dbReference type="Gene3D" id="3.30.200.20">
    <property type="entry name" value="Phosphorylase Kinase, domain 1"/>
    <property type="match status" value="1"/>
</dbReference>
<evidence type="ECO:0000313" key="1">
    <source>
        <dbReference type="EMBL" id="CAH8385729.1"/>
    </source>
</evidence>
<dbReference type="EMBL" id="CAKOAT010675153">
    <property type="protein sequence ID" value="CAH8385729.1"/>
    <property type="molecule type" value="Genomic_DNA"/>
</dbReference>
<gene>
    <name evidence="1" type="ORF">ERUC_LOCUS38212</name>
</gene>
<reference evidence="1 2" key="1">
    <citation type="submission" date="2022-03" db="EMBL/GenBank/DDBJ databases">
        <authorList>
            <person name="Macdonald S."/>
            <person name="Ahmed S."/>
            <person name="Newling K."/>
        </authorList>
    </citation>
    <scope>NUCLEOTIDE SEQUENCE [LARGE SCALE GENOMIC DNA]</scope>
</reference>
<evidence type="ECO:0000313" key="2">
    <source>
        <dbReference type="Proteomes" id="UP001642260"/>
    </source>
</evidence>
<dbReference type="InterPro" id="IPR011009">
    <property type="entry name" value="Kinase-like_dom_sf"/>
</dbReference>
<dbReference type="AlphaFoldDB" id="A0ABC8LQD0"/>
<comment type="caution">
    <text evidence="1">The sequence shown here is derived from an EMBL/GenBank/DDBJ whole genome shotgun (WGS) entry which is preliminary data.</text>
</comment>
<name>A0ABC8LQD0_ERUVS</name>
<evidence type="ECO:0008006" key="3">
    <source>
        <dbReference type="Google" id="ProtNLM"/>
    </source>
</evidence>
<accession>A0ABC8LQD0</accession>
<dbReference type="SUPFAM" id="SSF56112">
    <property type="entry name" value="Protein kinase-like (PK-like)"/>
    <property type="match status" value="1"/>
</dbReference>
<sequence length="164" mass="18143">MDGSGGKGGVESILPNHKLGKILGIGSFGKVKMVEHTLTGHNVSMKIISSSKIKNMYMEVKGHSDILSDTVRFRGSGGYLKAELQETMEGTPGMHCIQQIMYFHTLVPNNADGMFSNLMHDDSYFRDDSSMIEDDAACLWPFGSGIEIKVSLVDFKDQYENLWA</sequence>
<dbReference type="Proteomes" id="UP001642260">
    <property type="component" value="Unassembled WGS sequence"/>
</dbReference>
<keyword evidence="2" id="KW-1185">Reference proteome</keyword>
<proteinExistence type="predicted"/>
<organism evidence="1 2">
    <name type="scientific">Eruca vesicaria subsp. sativa</name>
    <name type="common">Garden rocket</name>
    <name type="synonym">Eruca sativa</name>
    <dbReference type="NCBI Taxonomy" id="29727"/>
    <lineage>
        <taxon>Eukaryota</taxon>
        <taxon>Viridiplantae</taxon>
        <taxon>Streptophyta</taxon>
        <taxon>Embryophyta</taxon>
        <taxon>Tracheophyta</taxon>
        <taxon>Spermatophyta</taxon>
        <taxon>Magnoliopsida</taxon>
        <taxon>eudicotyledons</taxon>
        <taxon>Gunneridae</taxon>
        <taxon>Pentapetalae</taxon>
        <taxon>rosids</taxon>
        <taxon>malvids</taxon>
        <taxon>Brassicales</taxon>
        <taxon>Brassicaceae</taxon>
        <taxon>Brassiceae</taxon>
        <taxon>Eruca</taxon>
    </lineage>
</organism>
<protein>
    <recommendedName>
        <fullName evidence="3">Protein kinase domain-containing protein</fullName>
    </recommendedName>
</protein>